<reference evidence="2 3" key="1">
    <citation type="journal article" date="2013" name="Curr. Biol.">
        <title>The Genome of the Foraminiferan Reticulomyxa filosa.</title>
        <authorList>
            <person name="Glockner G."/>
            <person name="Hulsmann N."/>
            <person name="Schleicher M."/>
            <person name="Noegel A.A."/>
            <person name="Eichinger L."/>
            <person name="Gallinger C."/>
            <person name="Pawlowski J."/>
            <person name="Sierra R."/>
            <person name="Euteneuer U."/>
            <person name="Pillet L."/>
            <person name="Moustafa A."/>
            <person name="Platzer M."/>
            <person name="Groth M."/>
            <person name="Szafranski K."/>
            <person name="Schliwa M."/>
        </authorList>
    </citation>
    <scope>NUCLEOTIDE SEQUENCE [LARGE SCALE GENOMIC DNA]</scope>
</reference>
<protein>
    <submittedName>
        <fullName evidence="2">Uncharacterized protein</fullName>
    </submittedName>
</protein>
<feature type="compositionally biased region" description="Basic and acidic residues" evidence="1">
    <location>
        <begin position="62"/>
        <end position="79"/>
    </location>
</feature>
<organism evidence="2 3">
    <name type="scientific">Reticulomyxa filosa</name>
    <dbReference type="NCBI Taxonomy" id="46433"/>
    <lineage>
        <taxon>Eukaryota</taxon>
        <taxon>Sar</taxon>
        <taxon>Rhizaria</taxon>
        <taxon>Retaria</taxon>
        <taxon>Foraminifera</taxon>
        <taxon>Monothalamids</taxon>
        <taxon>Reticulomyxidae</taxon>
        <taxon>Reticulomyxa</taxon>
    </lineage>
</organism>
<comment type="caution">
    <text evidence="2">The sequence shown here is derived from an EMBL/GenBank/DDBJ whole genome shotgun (WGS) entry which is preliminary data.</text>
</comment>
<feature type="region of interest" description="Disordered" evidence="1">
    <location>
        <begin position="1"/>
        <end position="48"/>
    </location>
</feature>
<name>X6N450_RETFI</name>
<dbReference type="EMBL" id="ASPP01012516">
    <property type="protein sequence ID" value="ETO20524.1"/>
    <property type="molecule type" value="Genomic_DNA"/>
</dbReference>
<feature type="region of interest" description="Disordered" evidence="1">
    <location>
        <begin position="62"/>
        <end position="84"/>
    </location>
</feature>
<gene>
    <name evidence="2" type="ORF">RFI_16693</name>
</gene>
<dbReference type="AlphaFoldDB" id="X6N450"/>
<evidence type="ECO:0000313" key="3">
    <source>
        <dbReference type="Proteomes" id="UP000023152"/>
    </source>
</evidence>
<dbReference type="Proteomes" id="UP000023152">
    <property type="component" value="Unassembled WGS sequence"/>
</dbReference>
<proteinExistence type="predicted"/>
<accession>X6N450</accession>
<feature type="compositionally biased region" description="Acidic residues" evidence="1">
    <location>
        <begin position="1"/>
        <end position="37"/>
    </location>
</feature>
<keyword evidence="3" id="KW-1185">Reference proteome</keyword>
<evidence type="ECO:0000313" key="2">
    <source>
        <dbReference type="EMBL" id="ETO20524.1"/>
    </source>
</evidence>
<sequence length="138" mass="15954">MNGNEENDDEDEGEEDNEDEADREEEEDEYEEEEEESKTDVESASTADNSVRFALGCFSLENESKESSARRKSKPEYKRGMPVHFSDVVASGNYQRGSDGELDDDELIPMQSNEQEDEDTRLSLIVFFFFFFFLQLND</sequence>
<evidence type="ECO:0000256" key="1">
    <source>
        <dbReference type="SAM" id="MobiDB-lite"/>
    </source>
</evidence>